<evidence type="ECO:0000256" key="1">
    <source>
        <dbReference type="SAM" id="MobiDB-lite"/>
    </source>
</evidence>
<feature type="region of interest" description="Disordered" evidence="1">
    <location>
        <begin position="85"/>
        <end position="104"/>
    </location>
</feature>
<protein>
    <submittedName>
        <fullName evidence="2">Uncharacterized protein</fullName>
    </submittedName>
</protein>
<gene>
    <name evidence="2" type="ORF">FIBSPDRAFT_891138</name>
</gene>
<dbReference type="STRING" id="436010.A0A166K1S1"/>
<dbReference type="EMBL" id="KV417547">
    <property type="protein sequence ID" value="KZP21432.1"/>
    <property type="molecule type" value="Genomic_DNA"/>
</dbReference>
<accession>A0A166K1S1</accession>
<proteinExistence type="predicted"/>
<organism evidence="2 3">
    <name type="scientific">Athelia psychrophila</name>
    <dbReference type="NCBI Taxonomy" id="1759441"/>
    <lineage>
        <taxon>Eukaryota</taxon>
        <taxon>Fungi</taxon>
        <taxon>Dikarya</taxon>
        <taxon>Basidiomycota</taxon>
        <taxon>Agaricomycotina</taxon>
        <taxon>Agaricomycetes</taxon>
        <taxon>Agaricomycetidae</taxon>
        <taxon>Atheliales</taxon>
        <taxon>Atheliaceae</taxon>
        <taxon>Athelia</taxon>
    </lineage>
</organism>
<sequence>MILDVASLLSHVAAPSKARAPSGLIELIKLLPKVRTAVLNTWSSDNEAMLKAVPTAFDFKIRVDRHKRDIYKSIDGSDLRVLASNDDRFPSLPSSKDKDGKYSKLETHGETVKEVDDMENAKLRVQRRNTITNLLVGLLRHSRLPEPHSLVSRLHTPRVVPSPSSSSSTDYTPPSASLASMSILLISYTNHRSISTSDTEHQTKSPPFAALDDALLGSLSPYFPDSIPSPRRKRRKLYIFQGGIYSRLSNTPLGNGPPRLAKYHFPPKPLGLRTLTSTHPHLSRYRRPCAAVFNVLATFTSPASRPRISRTCTSLPTFAPHQQTANASGHRIIHDAARASAVDKAFLEQESPQVHAGQAEAWS</sequence>
<evidence type="ECO:0000313" key="3">
    <source>
        <dbReference type="Proteomes" id="UP000076532"/>
    </source>
</evidence>
<dbReference type="AlphaFoldDB" id="A0A166K1S1"/>
<name>A0A166K1S1_9AGAM</name>
<dbReference type="OrthoDB" id="5561659at2759"/>
<keyword evidence="3" id="KW-1185">Reference proteome</keyword>
<evidence type="ECO:0000313" key="2">
    <source>
        <dbReference type="EMBL" id="KZP21432.1"/>
    </source>
</evidence>
<reference evidence="2 3" key="1">
    <citation type="journal article" date="2016" name="Mol. Biol. Evol.">
        <title>Comparative Genomics of Early-Diverging Mushroom-Forming Fungi Provides Insights into the Origins of Lignocellulose Decay Capabilities.</title>
        <authorList>
            <person name="Nagy L.G."/>
            <person name="Riley R."/>
            <person name="Tritt A."/>
            <person name="Adam C."/>
            <person name="Daum C."/>
            <person name="Floudas D."/>
            <person name="Sun H."/>
            <person name="Yadav J.S."/>
            <person name="Pangilinan J."/>
            <person name="Larsson K.H."/>
            <person name="Matsuura K."/>
            <person name="Barry K."/>
            <person name="Labutti K."/>
            <person name="Kuo R."/>
            <person name="Ohm R.A."/>
            <person name="Bhattacharya S.S."/>
            <person name="Shirouzu T."/>
            <person name="Yoshinaga Y."/>
            <person name="Martin F.M."/>
            <person name="Grigoriev I.V."/>
            <person name="Hibbett D.S."/>
        </authorList>
    </citation>
    <scope>NUCLEOTIDE SEQUENCE [LARGE SCALE GENOMIC DNA]</scope>
    <source>
        <strain evidence="2 3">CBS 109695</strain>
    </source>
</reference>
<dbReference type="Proteomes" id="UP000076532">
    <property type="component" value="Unassembled WGS sequence"/>
</dbReference>